<gene>
    <name evidence="3" type="ORF">HGB48_10245</name>
</gene>
<accession>A0A846YUP9</accession>
<evidence type="ECO:0000313" key="4">
    <source>
        <dbReference type="Proteomes" id="UP000579250"/>
    </source>
</evidence>
<feature type="region of interest" description="Disordered" evidence="1">
    <location>
        <begin position="1"/>
        <end position="26"/>
    </location>
</feature>
<name>A0A846YUP9_9ACTN</name>
<dbReference type="SUPFAM" id="SSF48239">
    <property type="entry name" value="Terpenoid cyclases/Protein prenyltransferases"/>
    <property type="match status" value="1"/>
</dbReference>
<dbReference type="Proteomes" id="UP000579250">
    <property type="component" value="Unassembled WGS sequence"/>
</dbReference>
<dbReference type="EMBL" id="JAAXPI010000010">
    <property type="protein sequence ID" value="NKZ04129.1"/>
    <property type="molecule type" value="Genomic_DNA"/>
</dbReference>
<dbReference type="InterPro" id="IPR008930">
    <property type="entry name" value="Terpenoid_cyclase/PrenylTrfase"/>
</dbReference>
<dbReference type="CDD" id="cd00688">
    <property type="entry name" value="ISOPREN_C2_like"/>
    <property type="match status" value="1"/>
</dbReference>
<comment type="caution">
    <text evidence="3">The sequence shown here is derived from an EMBL/GenBank/DDBJ whole genome shotgun (WGS) entry which is preliminary data.</text>
</comment>
<protein>
    <submittedName>
        <fullName evidence="3">Terpene cyclase/mutase family protein</fullName>
    </submittedName>
</protein>
<evidence type="ECO:0000256" key="2">
    <source>
        <dbReference type="SAM" id="Phobius"/>
    </source>
</evidence>
<dbReference type="Gene3D" id="1.50.10.20">
    <property type="match status" value="1"/>
</dbReference>
<sequence>MTPPLPAPAPRADRPAPVPRRRRPRGPAVPVIDMAVLETRLNESLDVLRDTYAPALGSGGGWYHELARPEPGTTATALGLMAFVEAGRPFEYFDDGLAFLAARQTRSDDGLRDGGWATKTSLGMPVVEATGWIARFLARARCDLRDDAPDTKRAYQWLLRNQNPDGGWGSLHGCPSRVWLTCLALRALAQLNPYDPAVDRGVEWLTADRTAHRPGWGPTPASRPTVTHTAFVLVTLAEARPELRTERLLDAYDWLLENLDPDDDHTWIETYDVSPHCTGPHDSGRHDSGRQGAGAEPVWRLALWHYGLPIALTALLRDPRGPHGPVVARAFRTLVRGEFADPRWNGYPGSGRTSLWTLWWRLETLITLSRVPLAGSADILHWLPDATVVQRSHARDRTLAELLPPRRIIDPVGLARRHWAAFLLSLVCVASALGVAAGLWGWKDFWLSVILPIVLTGIDESAKRRTPRGPPPAPP</sequence>
<dbReference type="AlphaFoldDB" id="A0A846YUP9"/>
<evidence type="ECO:0000256" key="1">
    <source>
        <dbReference type="SAM" id="MobiDB-lite"/>
    </source>
</evidence>
<keyword evidence="2" id="KW-1133">Transmembrane helix</keyword>
<evidence type="ECO:0000313" key="3">
    <source>
        <dbReference type="EMBL" id="NKZ04129.1"/>
    </source>
</evidence>
<feature type="transmembrane region" description="Helical" evidence="2">
    <location>
        <begin position="419"/>
        <end position="439"/>
    </location>
</feature>
<keyword evidence="4" id="KW-1185">Reference proteome</keyword>
<keyword evidence="2" id="KW-0812">Transmembrane</keyword>
<keyword evidence="2" id="KW-0472">Membrane</keyword>
<dbReference type="RefSeq" id="WP_083947009.1">
    <property type="nucleotide sequence ID" value="NZ_JAAXPI010000010.1"/>
</dbReference>
<proteinExistence type="predicted"/>
<reference evidence="3 4" key="1">
    <citation type="submission" date="2020-04" db="EMBL/GenBank/DDBJ databases">
        <title>MicrobeNet Type strains.</title>
        <authorList>
            <person name="Nicholson A.C."/>
        </authorList>
    </citation>
    <scope>NUCLEOTIDE SEQUENCE [LARGE SCALE GENOMIC DNA]</scope>
    <source>
        <strain evidence="3 4">ATCC BAA-277</strain>
    </source>
</reference>
<organism evidence="3 4">
    <name type="scientific">Actinomadura latina</name>
    <dbReference type="NCBI Taxonomy" id="163603"/>
    <lineage>
        <taxon>Bacteria</taxon>
        <taxon>Bacillati</taxon>
        <taxon>Actinomycetota</taxon>
        <taxon>Actinomycetes</taxon>
        <taxon>Streptosporangiales</taxon>
        <taxon>Thermomonosporaceae</taxon>
        <taxon>Actinomadura</taxon>
    </lineage>
</organism>